<dbReference type="InterPro" id="IPR002586">
    <property type="entry name" value="CobQ/CobB/MinD/ParA_Nub-bd_dom"/>
</dbReference>
<dbReference type="AlphaFoldDB" id="A0A6N9TJZ5"/>
<dbReference type="SUPFAM" id="SSF52540">
    <property type="entry name" value="P-loop containing nucleoside triphosphate hydrolases"/>
    <property type="match status" value="1"/>
</dbReference>
<protein>
    <submittedName>
        <fullName evidence="4">MinD/ParA family protein</fullName>
    </submittedName>
</protein>
<evidence type="ECO:0000313" key="5">
    <source>
        <dbReference type="Proteomes" id="UP000469346"/>
    </source>
</evidence>
<evidence type="ECO:0000256" key="2">
    <source>
        <dbReference type="ARBA" id="ARBA00022840"/>
    </source>
</evidence>
<gene>
    <name evidence="4" type="ORF">G3N55_01695</name>
</gene>
<comment type="caution">
    <text evidence="4">The sequence shown here is derived from an EMBL/GenBank/DDBJ whole genome shotgun (WGS) entry which is preliminary data.</text>
</comment>
<dbReference type="EMBL" id="JAAGRR010000009">
    <property type="protein sequence ID" value="NDY41565.1"/>
    <property type="molecule type" value="Genomic_DNA"/>
</dbReference>
<dbReference type="GO" id="GO:0051782">
    <property type="term" value="P:negative regulation of cell division"/>
    <property type="evidence" value="ECO:0007669"/>
    <property type="project" value="TreeGrafter"/>
</dbReference>
<dbReference type="GO" id="GO:0005524">
    <property type="term" value="F:ATP binding"/>
    <property type="evidence" value="ECO:0007669"/>
    <property type="project" value="UniProtKB-KW"/>
</dbReference>
<dbReference type="InterPro" id="IPR027417">
    <property type="entry name" value="P-loop_NTPase"/>
</dbReference>
<dbReference type="GO" id="GO:0009898">
    <property type="term" value="C:cytoplasmic side of plasma membrane"/>
    <property type="evidence" value="ECO:0007669"/>
    <property type="project" value="TreeGrafter"/>
</dbReference>
<dbReference type="Proteomes" id="UP000469346">
    <property type="component" value="Unassembled WGS sequence"/>
</dbReference>
<dbReference type="PANTHER" id="PTHR43384:SF4">
    <property type="entry name" value="CELLULOSE BIOSYNTHESIS PROTEIN BCSQ-RELATED"/>
    <property type="match status" value="1"/>
</dbReference>
<dbReference type="PANTHER" id="PTHR43384">
    <property type="entry name" value="SEPTUM SITE-DETERMINING PROTEIN MIND HOMOLOG, CHLOROPLASTIC-RELATED"/>
    <property type="match status" value="1"/>
</dbReference>
<reference evidence="4 5" key="1">
    <citation type="submission" date="2020-02" db="EMBL/GenBank/DDBJ databases">
        <title>Comparative genomics of sulfur disproportionating microorganisms.</title>
        <authorList>
            <person name="Ward L.M."/>
            <person name="Bertran E."/>
            <person name="Johnston D.T."/>
        </authorList>
    </citation>
    <scope>NUCLEOTIDE SEQUENCE [LARGE SCALE GENOMIC DNA]</scope>
    <source>
        <strain evidence="4 5">DSM 100025</strain>
    </source>
</reference>
<evidence type="ECO:0000313" key="4">
    <source>
        <dbReference type="EMBL" id="NDY41565.1"/>
    </source>
</evidence>
<keyword evidence="5" id="KW-1185">Reference proteome</keyword>
<feature type="domain" description="CobQ/CobB/MinD/ParA nucleotide binding" evidence="3">
    <location>
        <begin position="18"/>
        <end position="281"/>
    </location>
</feature>
<proteinExistence type="predicted"/>
<evidence type="ECO:0000259" key="3">
    <source>
        <dbReference type="Pfam" id="PF01656"/>
    </source>
</evidence>
<sequence>MNDGPEKTPLSAGPRIWAVGGGKGGVGKSVITANIAIALAREGHRCVLVDADLGGANLHTLMGISGPERTLADFIARAAPTLDDVAVETAVPGLRLISGALAQPDGANLGYAQKMKIFRHLKTLRADFVLLDLGAGSAFNTLDFFLAAQEGVLVIVPSPTSIENAYHFIKAAYHRKVRTACRDPRVALALETALKATGNGRFRSPRDLVAGVAARDPEAGRLLQAEARTLAPRLIVNQVRKPREQELGHGIATACRDFFGIDVRYLGHIRNDDAVWESVQARRPTLEAFPESPFSRSVREIARRLRQAAEEAEDG</sequence>
<dbReference type="Gene3D" id="3.40.50.300">
    <property type="entry name" value="P-loop containing nucleotide triphosphate hydrolases"/>
    <property type="match status" value="1"/>
</dbReference>
<dbReference type="GO" id="GO:0016887">
    <property type="term" value="F:ATP hydrolysis activity"/>
    <property type="evidence" value="ECO:0007669"/>
    <property type="project" value="TreeGrafter"/>
</dbReference>
<organism evidence="4 5">
    <name type="scientific">Dissulfurirhabdus thermomarina</name>
    <dbReference type="NCBI Taxonomy" id="1765737"/>
    <lineage>
        <taxon>Bacteria</taxon>
        <taxon>Deltaproteobacteria</taxon>
        <taxon>Dissulfurirhabdaceae</taxon>
        <taxon>Dissulfurirhabdus</taxon>
    </lineage>
</organism>
<dbReference type="RefSeq" id="WP_163297723.1">
    <property type="nucleotide sequence ID" value="NZ_JAAGRR010000009.1"/>
</dbReference>
<dbReference type="Pfam" id="PF01656">
    <property type="entry name" value="CbiA"/>
    <property type="match status" value="1"/>
</dbReference>
<evidence type="ECO:0000256" key="1">
    <source>
        <dbReference type="ARBA" id="ARBA00022741"/>
    </source>
</evidence>
<keyword evidence="2" id="KW-0067">ATP-binding</keyword>
<dbReference type="InterPro" id="IPR050625">
    <property type="entry name" value="ParA/MinD_ATPase"/>
</dbReference>
<accession>A0A6N9TJZ5</accession>
<name>A0A6N9TJZ5_DISTH</name>
<keyword evidence="1" id="KW-0547">Nucleotide-binding</keyword>
<dbReference type="GO" id="GO:0005829">
    <property type="term" value="C:cytosol"/>
    <property type="evidence" value="ECO:0007669"/>
    <property type="project" value="TreeGrafter"/>
</dbReference>